<evidence type="ECO:0000313" key="2">
    <source>
        <dbReference type="Proteomes" id="UP001597097"/>
    </source>
</evidence>
<keyword evidence="2" id="KW-1185">Reference proteome</keyword>
<comment type="caution">
    <text evidence="1">The sequence shown here is derived from an EMBL/GenBank/DDBJ whole genome shotgun (WGS) entry which is preliminary data.</text>
</comment>
<name>A0ABW4GVU8_9ACTN</name>
<proteinExistence type="predicted"/>
<accession>A0ABW4GVU8</accession>
<evidence type="ECO:0000313" key="1">
    <source>
        <dbReference type="EMBL" id="MFD1546998.1"/>
    </source>
</evidence>
<gene>
    <name evidence="1" type="ORF">ACFSJ0_58870</name>
</gene>
<dbReference type="EMBL" id="JBHUCM010000070">
    <property type="protein sequence ID" value="MFD1546998.1"/>
    <property type="molecule type" value="Genomic_DNA"/>
</dbReference>
<protein>
    <submittedName>
        <fullName evidence="1">Uncharacterized protein</fullName>
    </submittedName>
</protein>
<reference evidence="2" key="1">
    <citation type="journal article" date="2019" name="Int. J. Syst. Evol. Microbiol.">
        <title>The Global Catalogue of Microorganisms (GCM) 10K type strain sequencing project: providing services to taxonomists for standard genome sequencing and annotation.</title>
        <authorList>
            <consortium name="The Broad Institute Genomics Platform"/>
            <consortium name="The Broad Institute Genome Sequencing Center for Infectious Disease"/>
            <person name="Wu L."/>
            <person name="Ma J."/>
        </authorList>
    </citation>
    <scope>NUCLEOTIDE SEQUENCE [LARGE SCALE GENOMIC DNA]</scope>
    <source>
        <strain evidence="2">CGMCC 1.15399</strain>
    </source>
</reference>
<dbReference type="RefSeq" id="WP_219536595.1">
    <property type="nucleotide sequence ID" value="NZ_JAHKRM010000031.1"/>
</dbReference>
<organism evidence="1 2">
    <name type="scientific">Nonomuraea guangzhouensis</name>
    <dbReference type="NCBI Taxonomy" id="1291555"/>
    <lineage>
        <taxon>Bacteria</taxon>
        <taxon>Bacillati</taxon>
        <taxon>Actinomycetota</taxon>
        <taxon>Actinomycetes</taxon>
        <taxon>Streptosporangiales</taxon>
        <taxon>Streptosporangiaceae</taxon>
        <taxon>Nonomuraea</taxon>
    </lineage>
</organism>
<dbReference type="Proteomes" id="UP001597097">
    <property type="component" value="Unassembled WGS sequence"/>
</dbReference>
<sequence>MSGDLLLAWHSADIGALTSMSVSAAGTAWSTLTTAGVDGTNPGKLYWKVAGGSEPSSYTFNQDSGADAAATMIAIQDGSSNTPVFATGTGGSGTTIQTPSTTPAGTTDLDVRFVSASGALGTSESLTAPGTYTEFADIGSRQFVYVSAAYKVLSSGSATGTQNFTITTSPTTRRGVTVTVTSGSTTKDLTEAGSAADDVTVTADATLVETGSLSDALQASADTSLTETVTAVDDLTVQASAVLTDTVVGADDVGGGVPIDLVETATGTDDLTTLVTPLLDDPVAGVDALAVAATAGLDDNVSAADALAASEIVPKPLSESVSAVDVLAVLVLQDITVIPGTPRRGWAARELQRFWSAGDLARGWSARPPTT</sequence>